<dbReference type="EMBL" id="CM056810">
    <property type="protein sequence ID" value="KAJ8645354.1"/>
    <property type="molecule type" value="Genomic_DNA"/>
</dbReference>
<proteinExistence type="predicted"/>
<name>A0ACC2MI19_PERAE</name>
<sequence>MTTNPLTPLQSIIALVKAIFLVLLAISLHSSLQIPRFEGLVDTQKPPELILGNMTAAMCVYPGLFMGLDGWFNHLIFCFLLAMPLMKQCNSISSHVGGRLKGICRRKRKLKNSNILQLHPSCLCIDLALGSIFLTCYRVLLLIQD</sequence>
<reference evidence="1 2" key="1">
    <citation type="journal article" date="2022" name="Hortic Res">
        <title>A haplotype resolved chromosomal level avocado genome allows analysis of novel avocado genes.</title>
        <authorList>
            <person name="Nath O."/>
            <person name="Fletcher S.J."/>
            <person name="Hayward A."/>
            <person name="Shaw L.M."/>
            <person name="Masouleh A.K."/>
            <person name="Furtado A."/>
            <person name="Henry R.J."/>
            <person name="Mitter N."/>
        </authorList>
    </citation>
    <scope>NUCLEOTIDE SEQUENCE [LARGE SCALE GENOMIC DNA]</scope>
    <source>
        <strain evidence="2">cv. Hass</strain>
    </source>
</reference>
<comment type="caution">
    <text evidence="1">The sequence shown here is derived from an EMBL/GenBank/DDBJ whole genome shotgun (WGS) entry which is preliminary data.</text>
</comment>
<organism evidence="1 2">
    <name type="scientific">Persea americana</name>
    <name type="common">Avocado</name>
    <dbReference type="NCBI Taxonomy" id="3435"/>
    <lineage>
        <taxon>Eukaryota</taxon>
        <taxon>Viridiplantae</taxon>
        <taxon>Streptophyta</taxon>
        <taxon>Embryophyta</taxon>
        <taxon>Tracheophyta</taxon>
        <taxon>Spermatophyta</taxon>
        <taxon>Magnoliopsida</taxon>
        <taxon>Magnoliidae</taxon>
        <taxon>Laurales</taxon>
        <taxon>Lauraceae</taxon>
        <taxon>Persea</taxon>
    </lineage>
</organism>
<gene>
    <name evidence="1" type="ORF">MRB53_007102</name>
</gene>
<keyword evidence="2" id="KW-1185">Reference proteome</keyword>
<dbReference type="Proteomes" id="UP001234297">
    <property type="component" value="Chromosome 2"/>
</dbReference>
<protein>
    <submittedName>
        <fullName evidence="1">Uncharacterized protein</fullName>
    </submittedName>
</protein>
<evidence type="ECO:0000313" key="2">
    <source>
        <dbReference type="Proteomes" id="UP001234297"/>
    </source>
</evidence>
<evidence type="ECO:0000313" key="1">
    <source>
        <dbReference type="EMBL" id="KAJ8645354.1"/>
    </source>
</evidence>
<accession>A0ACC2MI19</accession>